<accession>A0A378BMS8</accession>
<gene>
    <name evidence="1" type="ORF">NCTC5050_05353</name>
</gene>
<name>A0A378BMS8_KLEPO</name>
<dbReference type="EMBL" id="UGLZ01000005">
    <property type="protein sequence ID" value="STV47190.1"/>
    <property type="molecule type" value="Genomic_DNA"/>
</dbReference>
<sequence>MQRLRQGVTHAGYRANQVGARTQVRYFTQILDAVALGRHRVGVRVFHPAGHFHAGRLDLKALTLTLRSHDFTGDNHRAAGGQTQHFLIVIGQRIINNGLYRIKAGTVIDGEERKASFRISAGTHPSADRDFAVNGNAALEYVGYRHNAHNNLSM</sequence>
<dbReference type="Proteomes" id="UP000255382">
    <property type="component" value="Unassembled WGS sequence"/>
</dbReference>
<organism evidence="1 2">
    <name type="scientific">Klebsiella pneumoniae subsp. ozaenae</name>
    <dbReference type="NCBI Taxonomy" id="574"/>
    <lineage>
        <taxon>Bacteria</taxon>
        <taxon>Pseudomonadati</taxon>
        <taxon>Pseudomonadota</taxon>
        <taxon>Gammaproteobacteria</taxon>
        <taxon>Enterobacterales</taxon>
        <taxon>Enterobacteriaceae</taxon>
        <taxon>Klebsiella/Raoultella group</taxon>
        <taxon>Klebsiella</taxon>
        <taxon>Klebsiella pneumoniae complex</taxon>
    </lineage>
</organism>
<evidence type="ECO:0000313" key="2">
    <source>
        <dbReference type="Proteomes" id="UP000255382"/>
    </source>
</evidence>
<dbReference type="AlphaFoldDB" id="A0A378BMS8"/>
<reference evidence="1 2" key="1">
    <citation type="submission" date="2018-06" db="EMBL/GenBank/DDBJ databases">
        <authorList>
            <consortium name="Pathogen Informatics"/>
            <person name="Doyle S."/>
        </authorList>
    </citation>
    <scope>NUCLEOTIDE SEQUENCE [LARGE SCALE GENOMIC DNA]</scope>
    <source>
        <strain evidence="1 2">NCTC5050</strain>
    </source>
</reference>
<evidence type="ECO:0000313" key="1">
    <source>
        <dbReference type="EMBL" id="STV47190.1"/>
    </source>
</evidence>
<keyword evidence="2" id="KW-1185">Reference proteome</keyword>
<proteinExistence type="predicted"/>
<protein>
    <submittedName>
        <fullName evidence="1">Uncharacterized protein</fullName>
    </submittedName>
</protein>